<evidence type="ECO:0000256" key="3">
    <source>
        <dbReference type="ARBA" id="ARBA00022729"/>
    </source>
</evidence>
<keyword evidence="3" id="KW-0732">Signal</keyword>
<name>A0A3S3PSJ7_9SPHI</name>
<dbReference type="AlphaFoldDB" id="A0A3S3PSJ7"/>
<evidence type="ECO:0000259" key="7">
    <source>
        <dbReference type="Pfam" id="PF14322"/>
    </source>
</evidence>
<evidence type="ECO:0000259" key="6">
    <source>
        <dbReference type="Pfam" id="PF07980"/>
    </source>
</evidence>
<dbReference type="Pfam" id="PF07980">
    <property type="entry name" value="SusD_RagB"/>
    <property type="match status" value="1"/>
</dbReference>
<gene>
    <name evidence="8" type="ORF">DPV69_16985</name>
</gene>
<dbReference type="Gene3D" id="2.20.20.130">
    <property type="match status" value="1"/>
</dbReference>
<dbReference type="EMBL" id="SAYW01000006">
    <property type="protein sequence ID" value="RWU04859.1"/>
    <property type="molecule type" value="Genomic_DNA"/>
</dbReference>
<reference evidence="8 9" key="1">
    <citation type="submission" date="2018-06" db="EMBL/GenBank/DDBJ databases">
        <title>Pedobacter endophyticus sp. nov., an endophytic bacterium isolated from a leaf of Triticum aestivum.</title>
        <authorList>
            <person name="Zhang L."/>
        </authorList>
    </citation>
    <scope>NUCLEOTIDE SEQUENCE [LARGE SCALE GENOMIC DNA]</scope>
    <source>
        <strain evidence="8 9">CM134L-2</strain>
    </source>
</reference>
<keyword evidence="5" id="KW-0998">Cell outer membrane</keyword>
<dbReference type="PROSITE" id="PS51257">
    <property type="entry name" value="PROKAR_LIPOPROTEIN"/>
    <property type="match status" value="1"/>
</dbReference>
<evidence type="ECO:0000256" key="2">
    <source>
        <dbReference type="ARBA" id="ARBA00006275"/>
    </source>
</evidence>
<comment type="subcellular location">
    <subcellularLocation>
        <location evidence="1">Cell outer membrane</location>
    </subcellularLocation>
</comment>
<evidence type="ECO:0000256" key="4">
    <source>
        <dbReference type="ARBA" id="ARBA00023136"/>
    </source>
</evidence>
<evidence type="ECO:0000313" key="8">
    <source>
        <dbReference type="EMBL" id="RWU04859.1"/>
    </source>
</evidence>
<dbReference type="SUPFAM" id="SSF48452">
    <property type="entry name" value="TPR-like"/>
    <property type="match status" value="1"/>
</dbReference>
<evidence type="ECO:0000256" key="1">
    <source>
        <dbReference type="ARBA" id="ARBA00004442"/>
    </source>
</evidence>
<dbReference type="OrthoDB" id="1080118at2"/>
<protein>
    <submittedName>
        <fullName evidence="8">RagB/SusD family nutrient uptake outer membrane protein</fullName>
    </submittedName>
</protein>
<comment type="caution">
    <text evidence="8">The sequence shown here is derived from an EMBL/GenBank/DDBJ whole genome shotgun (WGS) entry which is preliminary data.</text>
</comment>
<dbReference type="GO" id="GO:0009279">
    <property type="term" value="C:cell outer membrane"/>
    <property type="evidence" value="ECO:0007669"/>
    <property type="project" value="UniProtKB-SubCell"/>
</dbReference>
<dbReference type="Gene3D" id="1.25.40.900">
    <property type="match status" value="1"/>
</dbReference>
<dbReference type="InterPro" id="IPR033985">
    <property type="entry name" value="SusD-like_N"/>
</dbReference>
<dbReference type="Proteomes" id="UP000284120">
    <property type="component" value="Unassembled WGS sequence"/>
</dbReference>
<evidence type="ECO:0000313" key="9">
    <source>
        <dbReference type="Proteomes" id="UP000284120"/>
    </source>
</evidence>
<proteinExistence type="inferred from homology"/>
<sequence>MNKLIYKITLMAMLVFSFASCKKFLEKEPIGKVGKQVLFEDVNGAQLGLVGAYRLVLDYNRDEFGMHGDVASDNMVYTPTPAAQFMGQSFNFSSTPEDDALVTGHIWLSVFEALNNVNNVLNALPALKEKFPDQLSQIETIEGQALVLRALCHFDLSKVYAQPYNFTADASHLGVPVLTKTPSPGENVVRRSMKQTYDQILLDITSALPLLNKYNNFTNQALVNYQAALGLLSRVYLYKGDWQNCLNTSNLVIADTRYKLATATEYKSLYSTYTPNANTSSTKSEILFQLSGASIEKVSITELNVIFASQYGASSKLLNTFDADDIRKTQLFNTLNSPRIYTTKYTAGAYAIKVVRLSEVYLNRAEANWNLKKYDDAKEDLRVISQRAHPNQTINIGNPSPDDLYRLIAEERNRELCFEGHRLYDLVRRKESLTRGVDCNSTVCTLTYPNDKFVLPITTKELDANKGMKQNPGYN</sequence>
<keyword evidence="4" id="KW-0472">Membrane</keyword>
<feature type="domain" description="RagB/SusD" evidence="6">
    <location>
        <begin position="341"/>
        <end position="474"/>
    </location>
</feature>
<comment type="similarity">
    <text evidence="2">Belongs to the SusD family.</text>
</comment>
<dbReference type="RefSeq" id="WP_113648611.1">
    <property type="nucleotide sequence ID" value="NZ_QMHN01000006.1"/>
</dbReference>
<dbReference type="Pfam" id="PF14322">
    <property type="entry name" value="SusD-like_3"/>
    <property type="match status" value="1"/>
</dbReference>
<evidence type="ECO:0000256" key="5">
    <source>
        <dbReference type="ARBA" id="ARBA00023237"/>
    </source>
</evidence>
<keyword evidence="9" id="KW-1185">Reference proteome</keyword>
<organism evidence="8 9">
    <name type="scientific">Pedobacter chitinilyticus</name>
    <dbReference type="NCBI Taxonomy" id="2233776"/>
    <lineage>
        <taxon>Bacteria</taxon>
        <taxon>Pseudomonadati</taxon>
        <taxon>Bacteroidota</taxon>
        <taxon>Sphingobacteriia</taxon>
        <taxon>Sphingobacteriales</taxon>
        <taxon>Sphingobacteriaceae</taxon>
        <taxon>Pedobacter</taxon>
    </lineage>
</organism>
<dbReference type="InterPro" id="IPR011990">
    <property type="entry name" value="TPR-like_helical_dom_sf"/>
</dbReference>
<feature type="domain" description="SusD-like N-terminal" evidence="7">
    <location>
        <begin position="50"/>
        <end position="237"/>
    </location>
</feature>
<accession>A0A3S3PSJ7</accession>
<dbReference type="InterPro" id="IPR012944">
    <property type="entry name" value="SusD_RagB_dom"/>
</dbReference>
<dbReference type="Gene3D" id="1.25.40.390">
    <property type="match status" value="1"/>
</dbReference>